<dbReference type="Proteomes" id="UP000811545">
    <property type="component" value="Unassembled WGS sequence"/>
</dbReference>
<proteinExistence type="predicted"/>
<dbReference type="EMBL" id="QLTW01000327">
    <property type="protein sequence ID" value="MBT9146121.1"/>
    <property type="molecule type" value="Genomic_DNA"/>
</dbReference>
<dbReference type="InterPro" id="IPR048332">
    <property type="entry name" value="GD_AH_C"/>
</dbReference>
<dbReference type="Pfam" id="PF20629">
    <property type="entry name" value="GD_AH_C"/>
    <property type="match status" value="1"/>
</dbReference>
<name>A0A9E2BJ99_PSYF1</name>
<accession>A0A9E2BJ99</accession>
<reference evidence="2 3" key="1">
    <citation type="journal article" date="2021" name="bioRxiv">
        <title>Unique metabolic strategies in Hadean analogues reveal hints for primordial physiology.</title>
        <authorList>
            <person name="Nobu M.K."/>
            <person name="Nakai R."/>
            <person name="Tamazawa S."/>
            <person name="Mori H."/>
            <person name="Toyoda A."/>
            <person name="Ijiri A."/>
            <person name="Suzuki S."/>
            <person name="Kurokawa K."/>
            <person name="Kamagata Y."/>
            <person name="Tamaki H."/>
        </authorList>
    </citation>
    <scope>NUCLEOTIDE SEQUENCE [LARGE SCALE GENOMIC DNA]</scope>
    <source>
        <strain evidence="2">BS525</strain>
    </source>
</reference>
<evidence type="ECO:0000313" key="2">
    <source>
        <dbReference type="EMBL" id="MBT9146121.1"/>
    </source>
</evidence>
<feature type="domain" description="D-galactarate/Altronate dehydratase C-terminal" evidence="1">
    <location>
        <begin position="1"/>
        <end position="51"/>
    </location>
</feature>
<protein>
    <recommendedName>
        <fullName evidence="1">D-galactarate/Altronate dehydratase C-terminal domain-containing protein</fullName>
    </recommendedName>
</protein>
<gene>
    <name evidence="2" type="ORF">DDT42_02003</name>
</gene>
<sequence length="52" mass="5602">MPDIVDFDCGKLISTGATLDELALELLSLIIKTASGEYNALATVNNQFDFIP</sequence>
<evidence type="ECO:0000259" key="1">
    <source>
        <dbReference type="Pfam" id="PF20629"/>
    </source>
</evidence>
<evidence type="ECO:0000313" key="3">
    <source>
        <dbReference type="Proteomes" id="UP000811545"/>
    </source>
</evidence>
<dbReference type="AlphaFoldDB" id="A0A9E2BJ99"/>
<comment type="caution">
    <text evidence="2">The sequence shown here is derived from an EMBL/GenBank/DDBJ whole genome shotgun (WGS) entry which is preliminary data.</text>
</comment>
<organism evidence="2 3">
    <name type="scientific">Psychracetigena formicireducens</name>
    <dbReference type="NCBI Taxonomy" id="2986056"/>
    <lineage>
        <taxon>Bacteria</taxon>
        <taxon>Bacillati</taxon>
        <taxon>Candidatus Lithacetigenota</taxon>
        <taxon>Candidatus Psychracetigena</taxon>
    </lineage>
</organism>